<evidence type="ECO:0000259" key="2">
    <source>
        <dbReference type="Pfam" id="PF00535"/>
    </source>
</evidence>
<protein>
    <recommendedName>
        <fullName evidence="2">Glycosyltransferase 2-like domain-containing protein</fullName>
    </recommendedName>
</protein>
<feature type="domain" description="Glycosyltransferase 2-like" evidence="2">
    <location>
        <begin position="9"/>
        <end position="136"/>
    </location>
</feature>
<reference evidence="3 4" key="1">
    <citation type="journal article" date="2016" name="Nat. Commun.">
        <title>Thousands of microbial genomes shed light on interconnected biogeochemical processes in an aquifer system.</title>
        <authorList>
            <person name="Anantharaman K."/>
            <person name="Brown C.T."/>
            <person name="Hug L.A."/>
            <person name="Sharon I."/>
            <person name="Castelle C.J."/>
            <person name="Probst A.J."/>
            <person name="Thomas B.C."/>
            <person name="Singh A."/>
            <person name="Wilkins M.J."/>
            <person name="Karaoz U."/>
            <person name="Brodie E.L."/>
            <person name="Williams K.H."/>
            <person name="Hubbard S.S."/>
            <person name="Banfield J.F."/>
        </authorList>
    </citation>
    <scope>NUCLEOTIDE SEQUENCE [LARGE SCALE GENOMIC DNA]</scope>
</reference>
<evidence type="ECO:0000313" key="3">
    <source>
        <dbReference type="EMBL" id="OGC39487.1"/>
    </source>
</evidence>
<dbReference type="InterPro" id="IPR001173">
    <property type="entry name" value="Glyco_trans_2-like"/>
</dbReference>
<name>A0A1F4U3P7_UNCSA</name>
<keyword evidence="1" id="KW-0812">Transmembrane</keyword>
<organism evidence="3 4">
    <name type="scientific">candidate division WOR-1 bacterium RIFOXYC2_FULL_46_14</name>
    <dbReference type="NCBI Taxonomy" id="1802587"/>
    <lineage>
        <taxon>Bacteria</taxon>
        <taxon>Bacillati</taxon>
        <taxon>Saganbacteria</taxon>
    </lineage>
</organism>
<keyword evidence="1" id="KW-1133">Transmembrane helix</keyword>
<dbReference type="CDD" id="cd04186">
    <property type="entry name" value="GT_2_like_c"/>
    <property type="match status" value="1"/>
</dbReference>
<dbReference type="PANTHER" id="PTHR43179">
    <property type="entry name" value="RHAMNOSYLTRANSFERASE WBBL"/>
    <property type="match status" value="1"/>
</dbReference>
<dbReference type="Gene3D" id="3.90.550.10">
    <property type="entry name" value="Spore Coat Polysaccharide Biosynthesis Protein SpsA, Chain A"/>
    <property type="match status" value="1"/>
</dbReference>
<dbReference type="InterPro" id="IPR029044">
    <property type="entry name" value="Nucleotide-diphossugar_trans"/>
</dbReference>
<comment type="caution">
    <text evidence="3">The sequence shown here is derived from an EMBL/GenBank/DDBJ whole genome shotgun (WGS) entry which is preliminary data.</text>
</comment>
<feature type="transmembrane region" description="Helical" evidence="1">
    <location>
        <begin position="270"/>
        <end position="292"/>
    </location>
</feature>
<evidence type="ECO:0000313" key="4">
    <source>
        <dbReference type="Proteomes" id="UP000179242"/>
    </source>
</evidence>
<evidence type="ECO:0000256" key="1">
    <source>
        <dbReference type="SAM" id="Phobius"/>
    </source>
</evidence>
<dbReference type="AlphaFoldDB" id="A0A1F4U3P7"/>
<accession>A0A1F4U3P7</accession>
<sequence length="302" mass="34677">MYTNAKHLSICLINHNSQELTTNCLRSIYDKTKLLSFEIILVDNNSTDGSRESIKKAFSQVKIIANKQNKGFAYANNQAIRMAVGKYVILLNNDTILKNDALDKMVAFMEANPKVGALTCKLYDADGKTIQRNCRTFPTPWGTMFGRASLLTKLFPNNPWSSKNLLSNWNYDSIREIDWASGAALMVRKSVIDQVGMLDDKNFFIYWEDTDWCKRIHDAGWKICFIPEAEIIHFTGKGGGKRGLFLSNLMIYQMHKSAYNYFRKHYLKSWLNPMTTVTFFGFIVLTSLKIILNSIKITCKRR</sequence>
<dbReference type="SUPFAM" id="SSF53448">
    <property type="entry name" value="Nucleotide-diphospho-sugar transferases"/>
    <property type="match status" value="1"/>
</dbReference>
<gene>
    <name evidence="3" type="ORF">A2438_08000</name>
</gene>
<keyword evidence="1" id="KW-0472">Membrane</keyword>
<dbReference type="Proteomes" id="UP000179242">
    <property type="component" value="Unassembled WGS sequence"/>
</dbReference>
<dbReference type="EMBL" id="MEUJ01000008">
    <property type="protein sequence ID" value="OGC39487.1"/>
    <property type="molecule type" value="Genomic_DNA"/>
</dbReference>
<proteinExistence type="predicted"/>
<dbReference type="PANTHER" id="PTHR43179:SF7">
    <property type="entry name" value="RHAMNOSYLTRANSFERASE WBBL"/>
    <property type="match status" value="1"/>
</dbReference>
<dbReference type="Pfam" id="PF00535">
    <property type="entry name" value="Glycos_transf_2"/>
    <property type="match status" value="1"/>
</dbReference>